<dbReference type="EMBL" id="JTLV02000001">
    <property type="protein sequence ID" value="PQM32329.1"/>
    <property type="molecule type" value="Genomic_DNA"/>
</dbReference>
<name>A0A2P6FFV2_9MOLU</name>
<organism evidence="1 2">
    <name type="scientific">Spiroplasma poulsonii</name>
    <dbReference type="NCBI Taxonomy" id="2138"/>
    <lineage>
        <taxon>Bacteria</taxon>
        <taxon>Bacillati</taxon>
        <taxon>Mycoplasmatota</taxon>
        <taxon>Mollicutes</taxon>
        <taxon>Entomoplasmatales</taxon>
        <taxon>Spiroplasmataceae</taxon>
        <taxon>Spiroplasma</taxon>
    </lineage>
</organism>
<dbReference type="STRING" id="2138.SMSRO_v1c20330"/>
<dbReference type="OrthoDB" id="390959at2"/>
<proteinExistence type="predicted"/>
<evidence type="ECO:0000313" key="2">
    <source>
        <dbReference type="Proteomes" id="UP000031565"/>
    </source>
</evidence>
<comment type="caution">
    <text evidence="1">The sequence shown here is derived from an EMBL/GenBank/DDBJ whole genome shotgun (WGS) entry which is preliminary data.</text>
</comment>
<dbReference type="AlphaFoldDB" id="A0A2P6FFV2"/>
<sequence>MKKLNKICLKQKYWGYCSKCKQENKLQELMRKSYSVSFENVSDEHWALGLRKKN</sequence>
<evidence type="ECO:0000313" key="1">
    <source>
        <dbReference type="EMBL" id="PQM32329.1"/>
    </source>
</evidence>
<reference evidence="1 2" key="1">
    <citation type="journal article" date="2015" name="MBio">
        <title>Genome sequence of the Drosophila melanogaster male-killing Spiroplasma strain MSRO endosymbiont.</title>
        <authorList>
            <person name="Paredes J.C."/>
            <person name="Herren J.K."/>
            <person name="Schupfer F."/>
            <person name="Marin R."/>
            <person name="Claverol S."/>
            <person name="Kuo C.H."/>
            <person name="Lemaitre B."/>
            <person name="Beven L."/>
        </authorList>
    </citation>
    <scope>NUCLEOTIDE SEQUENCE [LARGE SCALE GENOMIC DNA]</scope>
    <source>
        <strain evidence="1 2">MSRO</strain>
    </source>
</reference>
<gene>
    <name evidence="1" type="ORF">SMSRO_SF022370</name>
</gene>
<accession>A0A2P6FFV2</accession>
<dbReference type="Proteomes" id="UP000031565">
    <property type="component" value="Unassembled WGS sequence"/>
</dbReference>
<protein>
    <submittedName>
        <fullName evidence="1">Uncharacterized protein</fullName>
    </submittedName>
</protein>
<dbReference type="RefSeq" id="WP_157944252.1">
    <property type="nucleotide sequence ID" value="NZ_CM020866.1"/>
</dbReference>
<keyword evidence="2" id="KW-1185">Reference proteome</keyword>